<dbReference type="Proteomes" id="UP001303222">
    <property type="component" value="Unassembled WGS sequence"/>
</dbReference>
<gene>
    <name evidence="2" type="ORF">QBC32DRAFT_341563</name>
</gene>
<feature type="region of interest" description="Disordered" evidence="1">
    <location>
        <begin position="1"/>
        <end position="53"/>
    </location>
</feature>
<reference evidence="2" key="2">
    <citation type="submission" date="2023-06" db="EMBL/GenBank/DDBJ databases">
        <authorList>
            <consortium name="Lawrence Berkeley National Laboratory"/>
            <person name="Mondo S.J."/>
            <person name="Hensen N."/>
            <person name="Bonometti L."/>
            <person name="Westerberg I."/>
            <person name="Brannstrom I.O."/>
            <person name="Guillou S."/>
            <person name="Cros-Aarteil S."/>
            <person name="Calhoun S."/>
            <person name="Haridas S."/>
            <person name="Kuo A."/>
            <person name="Pangilinan J."/>
            <person name="Riley R."/>
            <person name="Labutti K."/>
            <person name="Andreopoulos B."/>
            <person name="Lipzen A."/>
            <person name="Chen C."/>
            <person name="Yanf M."/>
            <person name="Daum C."/>
            <person name="Ng V."/>
            <person name="Clum A."/>
            <person name="Steindorff A."/>
            <person name="Ohm R."/>
            <person name="Martin F."/>
            <person name="Silar P."/>
            <person name="Natvig D."/>
            <person name="Lalanne C."/>
            <person name="Gautier V."/>
            <person name="Ament-Velasquez S.L."/>
            <person name="Kruys A."/>
            <person name="Hutchinson M.I."/>
            <person name="Powell A.J."/>
            <person name="Barry K."/>
            <person name="Miller A.N."/>
            <person name="Grigoriev I.V."/>
            <person name="Debuchy R."/>
            <person name="Gladieux P."/>
            <person name="Thoren M.H."/>
            <person name="Johannesson H."/>
        </authorList>
    </citation>
    <scope>NUCLEOTIDE SEQUENCE</scope>
    <source>
        <strain evidence="2">CBS 626.80</strain>
    </source>
</reference>
<proteinExistence type="predicted"/>
<feature type="compositionally biased region" description="Polar residues" evidence="1">
    <location>
        <begin position="1"/>
        <end position="12"/>
    </location>
</feature>
<name>A0AAN6NWL9_9PEZI</name>
<dbReference type="AlphaFoldDB" id="A0AAN6NWL9"/>
<organism evidence="2 3">
    <name type="scientific">Pseudoneurospora amorphoporcata</name>
    <dbReference type="NCBI Taxonomy" id="241081"/>
    <lineage>
        <taxon>Eukaryota</taxon>
        <taxon>Fungi</taxon>
        <taxon>Dikarya</taxon>
        <taxon>Ascomycota</taxon>
        <taxon>Pezizomycotina</taxon>
        <taxon>Sordariomycetes</taxon>
        <taxon>Sordariomycetidae</taxon>
        <taxon>Sordariales</taxon>
        <taxon>Sordariaceae</taxon>
        <taxon>Pseudoneurospora</taxon>
    </lineage>
</organism>
<evidence type="ECO:0000256" key="1">
    <source>
        <dbReference type="SAM" id="MobiDB-lite"/>
    </source>
</evidence>
<keyword evidence="3" id="KW-1185">Reference proteome</keyword>
<reference evidence="2" key="1">
    <citation type="journal article" date="2023" name="Mol. Phylogenet. Evol.">
        <title>Genome-scale phylogeny and comparative genomics of the fungal order Sordariales.</title>
        <authorList>
            <person name="Hensen N."/>
            <person name="Bonometti L."/>
            <person name="Westerberg I."/>
            <person name="Brannstrom I.O."/>
            <person name="Guillou S."/>
            <person name="Cros-Aarteil S."/>
            <person name="Calhoun S."/>
            <person name="Haridas S."/>
            <person name="Kuo A."/>
            <person name="Mondo S."/>
            <person name="Pangilinan J."/>
            <person name="Riley R."/>
            <person name="LaButti K."/>
            <person name="Andreopoulos B."/>
            <person name="Lipzen A."/>
            <person name="Chen C."/>
            <person name="Yan M."/>
            <person name="Daum C."/>
            <person name="Ng V."/>
            <person name="Clum A."/>
            <person name="Steindorff A."/>
            <person name="Ohm R.A."/>
            <person name="Martin F."/>
            <person name="Silar P."/>
            <person name="Natvig D.O."/>
            <person name="Lalanne C."/>
            <person name="Gautier V."/>
            <person name="Ament-Velasquez S.L."/>
            <person name="Kruys A."/>
            <person name="Hutchinson M.I."/>
            <person name="Powell A.J."/>
            <person name="Barry K."/>
            <person name="Miller A.N."/>
            <person name="Grigoriev I.V."/>
            <person name="Debuchy R."/>
            <person name="Gladieux P."/>
            <person name="Hiltunen Thoren M."/>
            <person name="Johannesson H."/>
        </authorList>
    </citation>
    <scope>NUCLEOTIDE SEQUENCE</scope>
    <source>
        <strain evidence="2">CBS 626.80</strain>
    </source>
</reference>
<evidence type="ECO:0000313" key="2">
    <source>
        <dbReference type="EMBL" id="KAK3952364.1"/>
    </source>
</evidence>
<evidence type="ECO:0000313" key="3">
    <source>
        <dbReference type="Proteomes" id="UP001303222"/>
    </source>
</evidence>
<sequence>MSPLSYTYNSSRFFEDDGHMPHSPGSSPPPPYDVVLAGRHRRASASHPQHLSSPILTAFRDTQHGSQTQDHLVQVPYPEGGYPPGYRPGSPPVPLGFPPSPQPVSLLLQQASAHPVPQPLPIHTGADPGAAVRGQQLTPVATTTSTSASTPTAADYTGPWWTPEQDRLLLLRRDEYNSLSDMSAVLEEVFQVKSDADAIAKRLKHLRARSKVWGEDKLKQAAQKVMQQLNSVLEDQLTQTRTVPSAASLNCSPAEDHVQLAGIRDAVQRELDAMVRQGNLAGDMEQKLLDEQRENSAKFTATMRLTDRGREQERADGVVDEDGDATRGQVVEDYEIVRGCDWTES</sequence>
<dbReference type="EMBL" id="MU859125">
    <property type="protein sequence ID" value="KAK3952364.1"/>
    <property type="molecule type" value="Genomic_DNA"/>
</dbReference>
<protein>
    <submittedName>
        <fullName evidence="2">Uncharacterized protein</fullName>
    </submittedName>
</protein>
<accession>A0AAN6NWL9</accession>
<comment type="caution">
    <text evidence="2">The sequence shown here is derived from an EMBL/GenBank/DDBJ whole genome shotgun (WGS) entry which is preliminary data.</text>
</comment>